<dbReference type="Ensembl" id="ENSCABT00000012802.1">
    <property type="protein sequence ID" value="ENSCABP00000011684.1"/>
    <property type="gene ID" value="ENSCABG00000008719.1"/>
</dbReference>
<dbReference type="Proteomes" id="UP000694404">
    <property type="component" value="Unplaced"/>
</dbReference>
<name>A0A8C0GQS7_CHEAB</name>
<keyword evidence="2" id="KW-1185">Reference proteome</keyword>
<sequence length="112" mass="12404">MGCCVYWEGVLWFLCVSVYTWGCCVYWEGVLRCLFLSVKVYVKDHCVYLEGLLQSVCCVRETSGISVCIGRGCCDVCVVSGCSQESLCIWRGCCGVCVCVSMMSRITVCIGR</sequence>
<dbReference type="AlphaFoldDB" id="A0A8C0GQS7"/>
<evidence type="ECO:0000313" key="2">
    <source>
        <dbReference type="Proteomes" id="UP000694404"/>
    </source>
</evidence>
<reference evidence="1" key="2">
    <citation type="submission" date="2025-09" db="UniProtKB">
        <authorList>
            <consortium name="Ensembl"/>
        </authorList>
    </citation>
    <scope>IDENTIFICATION</scope>
</reference>
<evidence type="ECO:0000313" key="1">
    <source>
        <dbReference type="Ensembl" id="ENSCABP00000011684.1"/>
    </source>
</evidence>
<proteinExistence type="predicted"/>
<protein>
    <submittedName>
        <fullName evidence="1">Uncharacterized protein</fullName>
    </submittedName>
</protein>
<accession>A0A8C0GQS7</accession>
<organism evidence="1 2">
    <name type="scientific">Chelonoidis abingdonii</name>
    <name type="common">Abingdon island giant tortoise</name>
    <name type="synonym">Testudo abingdonii</name>
    <dbReference type="NCBI Taxonomy" id="106734"/>
    <lineage>
        <taxon>Eukaryota</taxon>
        <taxon>Metazoa</taxon>
        <taxon>Chordata</taxon>
        <taxon>Craniata</taxon>
        <taxon>Vertebrata</taxon>
        <taxon>Euteleostomi</taxon>
        <taxon>Archelosauria</taxon>
        <taxon>Testudinata</taxon>
        <taxon>Testudines</taxon>
        <taxon>Cryptodira</taxon>
        <taxon>Durocryptodira</taxon>
        <taxon>Testudinoidea</taxon>
        <taxon>Testudinidae</taxon>
        <taxon>Chelonoidis</taxon>
    </lineage>
</organism>
<reference evidence="1" key="1">
    <citation type="submission" date="2025-08" db="UniProtKB">
        <authorList>
            <consortium name="Ensembl"/>
        </authorList>
    </citation>
    <scope>IDENTIFICATION</scope>
</reference>